<proteinExistence type="predicted"/>
<evidence type="ECO:0000313" key="4">
    <source>
        <dbReference type="EMBL" id="GES73260.1"/>
    </source>
</evidence>
<dbReference type="InterPro" id="IPR004875">
    <property type="entry name" value="DDE_SF_endonuclease_dom"/>
</dbReference>
<dbReference type="InterPro" id="IPR050863">
    <property type="entry name" value="CenT-Element_Derived"/>
</dbReference>
<dbReference type="Gene3D" id="1.10.10.60">
    <property type="entry name" value="Homeodomain-like"/>
    <property type="match status" value="1"/>
</dbReference>
<evidence type="ECO:0000256" key="1">
    <source>
        <dbReference type="ARBA" id="ARBA00023125"/>
    </source>
</evidence>
<keyword evidence="1" id="KW-0238">DNA-binding</keyword>
<dbReference type="OrthoDB" id="3695345at2759"/>
<comment type="caution">
    <text evidence="4">The sequence shown here is derived from an EMBL/GenBank/DDBJ whole genome shotgun (WGS) entry which is preliminary data.</text>
</comment>
<sequence length="453" mass="52920">MDAGRNFYFGKIQNNLLFNRVLVFRNMVRGNFHKRRANITTKKRRQCIEPKQLREWISNKDQLLKAAPYIQKLTTGARPKYPQLEVELMEWFRESRRQLKVVTRYMIQAKARSLSKKQVYQEIYPDIKNAKLSQKWVDGFMSRHNLVNRRKTTISQKLPENYVSLQSEFLSYVLFRRREHQYPLSLIANMDETPISFNLPNNTTVEQRGTRTISILSTGYERSNFTVVLACTADGTKLPPVIIFKLVNVPREEFPDGVIIRANRDGWMNESEMICTGTTVKNRFREKHTDIAVIPGGLTSRLQPLDVSLNKSFKSKVRRLYNNWMKDAIKDYTPSGKIKRPTYSLVANWIKESWDSMDTNMIKRSFKCCGVSNSLDGSEDNLIFDFNKVKEINNRRKGIEEENEIDSESESSDNESESEDESNESEDSEGEDSEGEDNYYKENEDQNVIQNWN</sequence>
<dbReference type="Pfam" id="PF03184">
    <property type="entry name" value="DDE_1"/>
    <property type="match status" value="1"/>
</dbReference>
<dbReference type="Pfam" id="PF03221">
    <property type="entry name" value="HTH_Tnp_Tc5"/>
    <property type="match status" value="1"/>
</dbReference>
<dbReference type="SMART" id="SM00674">
    <property type="entry name" value="CENPB"/>
    <property type="match status" value="1"/>
</dbReference>
<dbReference type="SUPFAM" id="SSF46689">
    <property type="entry name" value="Homeodomain-like"/>
    <property type="match status" value="1"/>
</dbReference>
<name>A0A8H3KSH6_9GLOM</name>
<accession>A0A8H3KSH6</accession>
<gene>
    <name evidence="4" type="ORF">RCL2_000080200</name>
</gene>
<dbReference type="EMBL" id="BLAL01000005">
    <property type="protein sequence ID" value="GES73260.1"/>
    <property type="molecule type" value="Genomic_DNA"/>
</dbReference>
<feature type="region of interest" description="Disordered" evidence="2">
    <location>
        <begin position="397"/>
        <end position="453"/>
    </location>
</feature>
<dbReference type="PROSITE" id="PS51253">
    <property type="entry name" value="HTH_CENPB"/>
    <property type="match status" value="1"/>
</dbReference>
<dbReference type="GO" id="GO:0003677">
    <property type="term" value="F:DNA binding"/>
    <property type="evidence" value="ECO:0007669"/>
    <property type="project" value="UniProtKB-KW"/>
</dbReference>
<dbReference type="PANTHER" id="PTHR19303">
    <property type="entry name" value="TRANSPOSON"/>
    <property type="match status" value="1"/>
</dbReference>
<dbReference type="InterPro" id="IPR006600">
    <property type="entry name" value="HTH_CenpB_DNA-bd_dom"/>
</dbReference>
<evidence type="ECO:0000313" key="5">
    <source>
        <dbReference type="Proteomes" id="UP000615446"/>
    </source>
</evidence>
<protein>
    <submittedName>
        <fullName evidence="4">Pogo transposable element with KRAB domain</fullName>
    </submittedName>
</protein>
<evidence type="ECO:0000256" key="2">
    <source>
        <dbReference type="SAM" id="MobiDB-lite"/>
    </source>
</evidence>
<evidence type="ECO:0000259" key="3">
    <source>
        <dbReference type="PROSITE" id="PS51253"/>
    </source>
</evidence>
<dbReference type="InterPro" id="IPR009057">
    <property type="entry name" value="Homeodomain-like_sf"/>
</dbReference>
<dbReference type="GO" id="GO:0005634">
    <property type="term" value="C:nucleus"/>
    <property type="evidence" value="ECO:0007669"/>
    <property type="project" value="TreeGrafter"/>
</dbReference>
<reference evidence="4" key="1">
    <citation type="submission" date="2019-10" db="EMBL/GenBank/DDBJ databases">
        <title>Conservation and host-specific expression of non-tandemly repeated heterogenous ribosome RNA gene in arbuscular mycorrhizal fungi.</title>
        <authorList>
            <person name="Maeda T."/>
            <person name="Kobayashi Y."/>
            <person name="Nakagawa T."/>
            <person name="Ezawa T."/>
            <person name="Yamaguchi K."/>
            <person name="Bino T."/>
            <person name="Nishimoto Y."/>
            <person name="Shigenobu S."/>
            <person name="Kawaguchi M."/>
        </authorList>
    </citation>
    <scope>NUCLEOTIDE SEQUENCE</scope>
    <source>
        <strain evidence="4">HR1</strain>
    </source>
</reference>
<dbReference type="Proteomes" id="UP000615446">
    <property type="component" value="Unassembled WGS sequence"/>
</dbReference>
<dbReference type="AlphaFoldDB" id="A0A8H3KSH6"/>
<organism evidence="4 5">
    <name type="scientific">Rhizophagus clarus</name>
    <dbReference type="NCBI Taxonomy" id="94130"/>
    <lineage>
        <taxon>Eukaryota</taxon>
        <taxon>Fungi</taxon>
        <taxon>Fungi incertae sedis</taxon>
        <taxon>Mucoromycota</taxon>
        <taxon>Glomeromycotina</taxon>
        <taxon>Glomeromycetes</taxon>
        <taxon>Glomerales</taxon>
        <taxon>Glomeraceae</taxon>
        <taxon>Rhizophagus</taxon>
    </lineage>
</organism>
<dbReference type="PANTHER" id="PTHR19303:SF74">
    <property type="entry name" value="POGO TRANSPOSABLE ELEMENT WITH KRAB DOMAIN"/>
    <property type="match status" value="1"/>
</dbReference>
<feature type="domain" description="HTH CENPB-type" evidence="3">
    <location>
        <begin position="72"/>
        <end position="150"/>
    </location>
</feature>
<feature type="compositionally biased region" description="Acidic residues" evidence="2">
    <location>
        <begin position="401"/>
        <end position="437"/>
    </location>
</feature>